<dbReference type="OrthoDB" id="2988756at2759"/>
<keyword evidence="2" id="KW-0472">Membrane</keyword>
<feature type="transmembrane region" description="Helical" evidence="2">
    <location>
        <begin position="48"/>
        <end position="67"/>
    </location>
</feature>
<name>A0A6A7C3Y7_9PEZI</name>
<sequence>MGSAENFSTQGTVRAAAIAMIILTTISFFGRFCGRLSSKQPRLQPEDVFISIAYIFFLGMCICYLVIVRKMYKISAVEVGSMAPYEGIIEDVHITVPVMLATTELLWAILWAVKFSFLFLYRKLMIRLPHYIRWWWAVFVFCLLVCLPNRISPEVPLPKSPQPPPTSHSANDETVMDRRSRE</sequence>
<feature type="transmembrane region" description="Helical" evidence="2">
    <location>
        <begin position="105"/>
        <end position="122"/>
    </location>
</feature>
<protein>
    <submittedName>
        <fullName evidence="3">Uncharacterized protein</fullName>
    </submittedName>
</protein>
<dbReference type="EMBL" id="MU005969">
    <property type="protein sequence ID" value="KAF2861952.1"/>
    <property type="molecule type" value="Genomic_DNA"/>
</dbReference>
<keyword evidence="2" id="KW-0812">Transmembrane</keyword>
<feature type="transmembrane region" description="Helical" evidence="2">
    <location>
        <begin position="15"/>
        <end position="36"/>
    </location>
</feature>
<organism evidence="3 4">
    <name type="scientific">Piedraia hortae CBS 480.64</name>
    <dbReference type="NCBI Taxonomy" id="1314780"/>
    <lineage>
        <taxon>Eukaryota</taxon>
        <taxon>Fungi</taxon>
        <taxon>Dikarya</taxon>
        <taxon>Ascomycota</taxon>
        <taxon>Pezizomycotina</taxon>
        <taxon>Dothideomycetes</taxon>
        <taxon>Dothideomycetidae</taxon>
        <taxon>Capnodiales</taxon>
        <taxon>Piedraiaceae</taxon>
        <taxon>Piedraia</taxon>
    </lineage>
</organism>
<keyword evidence="2" id="KW-1133">Transmembrane helix</keyword>
<keyword evidence="4" id="KW-1185">Reference proteome</keyword>
<dbReference type="Proteomes" id="UP000799421">
    <property type="component" value="Unassembled WGS sequence"/>
</dbReference>
<evidence type="ECO:0000256" key="1">
    <source>
        <dbReference type="SAM" id="MobiDB-lite"/>
    </source>
</evidence>
<proteinExistence type="predicted"/>
<accession>A0A6A7C3Y7</accession>
<evidence type="ECO:0000313" key="3">
    <source>
        <dbReference type="EMBL" id="KAF2861952.1"/>
    </source>
</evidence>
<gene>
    <name evidence="3" type="ORF">K470DRAFT_275817</name>
</gene>
<evidence type="ECO:0000313" key="4">
    <source>
        <dbReference type="Proteomes" id="UP000799421"/>
    </source>
</evidence>
<feature type="region of interest" description="Disordered" evidence="1">
    <location>
        <begin position="156"/>
        <end position="182"/>
    </location>
</feature>
<feature type="compositionally biased region" description="Pro residues" evidence="1">
    <location>
        <begin position="156"/>
        <end position="166"/>
    </location>
</feature>
<dbReference type="AlphaFoldDB" id="A0A6A7C3Y7"/>
<feature type="transmembrane region" description="Helical" evidence="2">
    <location>
        <begin position="134"/>
        <end position="151"/>
    </location>
</feature>
<evidence type="ECO:0000256" key="2">
    <source>
        <dbReference type="SAM" id="Phobius"/>
    </source>
</evidence>
<reference evidence="3" key="1">
    <citation type="journal article" date="2020" name="Stud. Mycol.">
        <title>101 Dothideomycetes genomes: a test case for predicting lifestyles and emergence of pathogens.</title>
        <authorList>
            <person name="Haridas S."/>
            <person name="Albert R."/>
            <person name="Binder M."/>
            <person name="Bloem J."/>
            <person name="Labutti K."/>
            <person name="Salamov A."/>
            <person name="Andreopoulos B."/>
            <person name="Baker S."/>
            <person name="Barry K."/>
            <person name="Bills G."/>
            <person name="Bluhm B."/>
            <person name="Cannon C."/>
            <person name="Castanera R."/>
            <person name="Culley D."/>
            <person name="Daum C."/>
            <person name="Ezra D."/>
            <person name="Gonzalez J."/>
            <person name="Henrissat B."/>
            <person name="Kuo A."/>
            <person name="Liang C."/>
            <person name="Lipzen A."/>
            <person name="Lutzoni F."/>
            <person name="Magnuson J."/>
            <person name="Mondo S."/>
            <person name="Nolan M."/>
            <person name="Ohm R."/>
            <person name="Pangilinan J."/>
            <person name="Park H.-J."/>
            <person name="Ramirez L."/>
            <person name="Alfaro M."/>
            <person name="Sun H."/>
            <person name="Tritt A."/>
            <person name="Yoshinaga Y."/>
            <person name="Zwiers L.-H."/>
            <person name="Turgeon B."/>
            <person name="Goodwin S."/>
            <person name="Spatafora J."/>
            <person name="Crous P."/>
            <person name="Grigoriev I."/>
        </authorList>
    </citation>
    <scope>NUCLEOTIDE SEQUENCE</scope>
    <source>
        <strain evidence="3">CBS 480.64</strain>
    </source>
</reference>